<dbReference type="NCBIfam" id="TIGR00681">
    <property type="entry name" value="kdpC"/>
    <property type="match status" value="1"/>
</dbReference>
<evidence type="ECO:0000256" key="4">
    <source>
        <dbReference type="ARBA" id="ARBA00022692"/>
    </source>
</evidence>
<comment type="caution">
    <text evidence="12">The sequence shown here is derived from an EMBL/GenBank/DDBJ whole genome shotgun (WGS) entry which is preliminary data.</text>
</comment>
<dbReference type="HAMAP" id="MF_00276">
    <property type="entry name" value="KdpC"/>
    <property type="match status" value="1"/>
</dbReference>
<keyword evidence="5 11" id="KW-0547">Nucleotide-binding</keyword>
<dbReference type="EMBL" id="AWXA01000008">
    <property type="protein sequence ID" value="ERT61726.1"/>
    <property type="molecule type" value="Genomic_DNA"/>
</dbReference>
<dbReference type="eggNOG" id="COG2156">
    <property type="taxonomic scope" value="Bacteria"/>
</dbReference>
<evidence type="ECO:0000256" key="1">
    <source>
        <dbReference type="ARBA" id="ARBA00022448"/>
    </source>
</evidence>
<evidence type="ECO:0000256" key="8">
    <source>
        <dbReference type="ARBA" id="ARBA00022989"/>
    </source>
</evidence>
<keyword evidence="7 11" id="KW-0630">Potassium</keyword>
<dbReference type="Pfam" id="PF02669">
    <property type="entry name" value="KdpC"/>
    <property type="match status" value="1"/>
</dbReference>
<dbReference type="PANTHER" id="PTHR30042:SF2">
    <property type="entry name" value="POTASSIUM-TRANSPORTING ATPASE KDPC SUBUNIT"/>
    <property type="match status" value="1"/>
</dbReference>
<sequence>MKSMKSVLPKAGMIFLIFTLLCGVVYTGVVTVIAQLIFPDNANGSIIEVNGKKYGCELLGQQYTDEAHMWGRIINIDVSTYTDENGKALMYAAPSNISPASQEYAQLVAERVEKLRNANPEMDETAVPVDLVTCSGSGLDPHISPAAAEYQVTRIAKANDMTENEVREIIQNCTDGRFFGIFGEETVNVLEVNLMLDGILEKNRLYLSDR</sequence>
<reference evidence="12 13" key="1">
    <citation type="submission" date="2013-09" db="EMBL/GenBank/DDBJ databases">
        <authorList>
            <person name="Durkin A.S."/>
            <person name="Haft D.R."/>
            <person name="McCorrison J."/>
            <person name="Torralba M."/>
            <person name="Gillis M."/>
            <person name="Haft D.H."/>
            <person name="Methe B."/>
            <person name="Sutton G."/>
            <person name="Nelson K.E."/>
        </authorList>
    </citation>
    <scope>NUCLEOTIDE SEQUENCE [LARGE SCALE GENOMIC DNA]</scope>
    <source>
        <strain evidence="12 13">BV3C16-1</strain>
    </source>
</reference>
<comment type="subunit">
    <text evidence="11">The system is composed of three essential subunits: KdpA, KdpB and KdpC.</text>
</comment>
<keyword evidence="12" id="KW-0378">Hydrolase</keyword>
<name>U7UR20_9FIRM</name>
<dbReference type="RefSeq" id="WP_023053016.1">
    <property type="nucleotide sequence ID" value="NZ_AWXA01000008.1"/>
</dbReference>
<gene>
    <name evidence="11 12" type="primary">kdpC</name>
    <name evidence="12" type="ORF">HMPREF1250_2198</name>
</gene>
<dbReference type="GO" id="GO:0005886">
    <property type="term" value="C:plasma membrane"/>
    <property type="evidence" value="ECO:0007669"/>
    <property type="project" value="UniProtKB-SubCell"/>
</dbReference>
<keyword evidence="6 11" id="KW-0067">ATP-binding</keyword>
<evidence type="ECO:0000256" key="10">
    <source>
        <dbReference type="ARBA" id="ARBA00023136"/>
    </source>
</evidence>
<keyword evidence="3 11" id="KW-0633">Potassium transport</keyword>
<comment type="similarity">
    <text evidence="11">Belongs to the KdpC family.</text>
</comment>
<protein>
    <recommendedName>
        <fullName evidence="11">Potassium-transporting ATPase KdpC subunit</fullName>
    </recommendedName>
    <alternativeName>
        <fullName evidence="11">ATP phosphohydrolase [potassium-transporting] C chain</fullName>
    </alternativeName>
    <alternativeName>
        <fullName evidence="11">Potassium-binding and translocating subunit C</fullName>
    </alternativeName>
    <alternativeName>
        <fullName evidence="11">Potassium-translocating ATPase C chain</fullName>
    </alternativeName>
</protein>
<accession>U7UR20</accession>
<dbReference type="PATRIC" id="fig|1111454.3.peg.535"/>
<keyword evidence="1 11" id="KW-0813">Transport</keyword>
<evidence type="ECO:0000256" key="7">
    <source>
        <dbReference type="ARBA" id="ARBA00022958"/>
    </source>
</evidence>
<evidence type="ECO:0000256" key="11">
    <source>
        <dbReference type="HAMAP-Rule" id="MF_00276"/>
    </source>
</evidence>
<keyword evidence="9 11" id="KW-0406">Ion transport</keyword>
<keyword evidence="2 11" id="KW-1003">Cell membrane</keyword>
<dbReference type="PIRSF" id="PIRSF001296">
    <property type="entry name" value="K_ATPase_KdpC"/>
    <property type="match status" value="1"/>
</dbReference>
<dbReference type="STRING" id="1111454.HMPREF1250_2198"/>
<evidence type="ECO:0000256" key="3">
    <source>
        <dbReference type="ARBA" id="ARBA00022538"/>
    </source>
</evidence>
<dbReference type="GO" id="GO:0008556">
    <property type="term" value="F:P-type potassium transmembrane transporter activity"/>
    <property type="evidence" value="ECO:0007669"/>
    <property type="project" value="InterPro"/>
</dbReference>
<evidence type="ECO:0000256" key="5">
    <source>
        <dbReference type="ARBA" id="ARBA00022741"/>
    </source>
</evidence>
<evidence type="ECO:0000256" key="2">
    <source>
        <dbReference type="ARBA" id="ARBA00022475"/>
    </source>
</evidence>
<proteinExistence type="inferred from homology"/>
<keyword evidence="8 11" id="KW-1133">Transmembrane helix</keyword>
<dbReference type="AlphaFoldDB" id="U7UR20"/>
<dbReference type="GO" id="GO:0016787">
    <property type="term" value="F:hydrolase activity"/>
    <property type="evidence" value="ECO:0007669"/>
    <property type="project" value="UniProtKB-KW"/>
</dbReference>
<dbReference type="Proteomes" id="UP000017090">
    <property type="component" value="Unassembled WGS sequence"/>
</dbReference>
<comment type="subcellular location">
    <subcellularLocation>
        <location evidence="11">Cell membrane</location>
        <topology evidence="11">Single-pass membrane protein</topology>
    </subcellularLocation>
</comment>
<dbReference type="PANTHER" id="PTHR30042">
    <property type="entry name" value="POTASSIUM-TRANSPORTING ATPASE C CHAIN"/>
    <property type="match status" value="1"/>
</dbReference>
<dbReference type="InterPro" id="IPR003820">
    <property type="entry name" value="KdpC"/>
</dbReference>
<keyword evidence="10 11" id="KW-0472">Membrane</keyword>
<comment type="function">
    <text evidence="11">Part of the high-affinity ATP-driven potassium transport (or Kdp) system, which catalyzes the hydrolysis of ATP coupled with the electrogenic transport of potassium into the cytoplasm. This subunit acts as a catalytic chaperone that increases the ATP-binding affinity of the ATP-hydrolyzing subunit KdpB by the formation of a transient KdpB/KdpC/ATP ternary complex.</text>
</comment>
<evidence type="ECO:0000313" key="12">
    <source>
        <dbReference type="EMBL" id="ERT61726.1"/>
    </source>
</evidence>
<evidence type="ECO:0000313" key="13">
    <source>
        <dbReference type="Proteomes" id="UP000017090"/>
    </source>
</evidence>
<evidence type="ECO:0000256" key="9">
    <source>
        <dbReference type="ARBA" id="ARBA00023065"/>
    </source>
</evidence>
<dbReference type="OrthoDB" id="9809491at2"/>
<organism evidence="12 13">
    <name type="scientific">Megasphaera vaginalis</name>
    <name type="common">ex Srinivasan et al. 2021</name>
    <dbReference type="NCBI Taxonomy" id="1111454"/>
    <lineage>
        <taxon>Bacteria</taxon>
        <taxon>Bacillati</taxon>
        <taxon>Bacillota</taxon>
        <taxon>Negativicutes</taxon>
        <taxon>Veillonellales</taxon>
        <taxon>Veillonellaceae</taxon>
        <taxon>Megasphaera</taxon>
    </lineage>
</organism>
<dbReference type="GO" id="GO:0005524">
    <property type="term" value="F:ATP binding"/>
    <property type="evidence" value="ECO:0007669"/>
    <property type="project" value="UniProtKB-UniRule"/>
</dbReference>
<keyword evidence="4 11" id="KW-0812">Transmembrane</keyword>
<evidence type="ECO:0000256" key="6">
    <source>
        <dbReference type="ARBA" id="ARBA00022840"/>
    </source>
</evidence>
<dbReference type="NCBIfam" id="NF001454">
    <property type="entry name" value="PRK00315.1"/>
    <property type="match status" value="1"/>
</dbReference>
<keyword evidence="13" id="KW-1185">Reference proteome</keyword>